<dbReference type="Proteomes" id="UP001322138">
    <property type="component" value="Unassembled WGS sequence"/>
</dbReference>
<keyword evidence="2" id="KW-0540">Nuclease</keyword>
<keyword evidence="2" id="KW-0255">Endonuclease</keyword>
<evidence type="ECO:0000313" key="2">
    <source>
        <dbReference type="EMBL" id="KAK4649314.1"/>
    </source>
</evidence>
<proteinExistence type="predicted"/>
<comment type="caution">
    <text evidence="2">The sequence shown here is derived from an EMBL/GenBank/DDBJ whole genome shotgun (WGS) entry which is preliminary data.</text>
</comment>
<accession>A0ABR0G0W4</accession>
<feature type="compositionally biased region" description="Basic and acidic residues" evidence="1">
    <location>
        <begin position="194"/>
        <end position="210"/>
    </location>
</feature>
<organism evidence="2 3">
    <name type="scientific">Podospora bellae-mahoneyi</name>
    <dbReference type="NCBI Taxonomy" id="2093777"/>
    <lineage>
        <taxon>Eukaryota</taxon>
        <taxon>Fungi</taxon>
        <taxon>Dikarya</taxon>
        <taxon>Ascomycota</taxon>
        <taxon>Pezizomycotina</taxon>
        <taxon>Sordariomycetes</taxon>
        <taxon>Sordariomycetidae</taxon>
        <taxon>Sordariales</taxon>
        <taxon>Podosporaceae</taxon>
        <taxon>Podospora</taxon>
    </lineage>
</organism>
<dbReference type="RefSeq" id="XP_062738289.1">
    <property type="nucleotide sequence ID" value="XM_062875060.1"/>
</dbReference>
<protein>
    <submittedName>
        <fullName evidence="2">Endonuclease lcl3</fullName>
        <ecNumber evidence="2">3.1.31.1</ecNumber>
    </submittedName>
</protein>
<sequence>MSPHTSPQQTIMCFHKRILFACSHYAWLTTPEATIPCEVERRFLRGGMPESDNDNENETMSETGGGFDKQNLLPEEGCNQMWSHGFHTVKVGEDCRSCAYKRRRKESMIGEVKEVIKSLRVNLERITTGAELGQEIGDEENNSFDEEDDWGLTVRSKNSDSTRNSAGTTGFKLTSSPGGSSETTGTGDTSLSLDGERDHGLVKEPLLGRDDGDDDDDGERKHERMEEAIMKRRDQMRKSELFVDGMEIASTIPGNLRREWREKWRETGNCGYEHDYNRKLMTGRREPLLPMLVSIRRRRQILLGTGFDSSVRRE</sequence>
<name>A0ABR0G0W4_9PEZI</name>
<reference evidence="2 3" key="1">
    <citation type="journal article" date="2023" name="bioRxiv">
        <title>High-quality genome assemblies of four members of thePodospora anserinaspecies complex.</title>
        <authorList>
            <person name="Ament-Velasquez S.L."/>
            <person name="Vogan A.A."/>
            <person name="Wallerman O."/>
            <person name="Hartmann F."/>
            <person name="Gautier V."/>
            <person name="Silar P."/>
            <person name="Giraud T."/>
            <person name="Johannesson H."/>
        </authorList>
    </citation>
    <scope>NUCLEOTIDE SEQUENCE [LARGE SCALE GENOMIC DNA]</scope>
    <source>
        <strain evidence="2 3">CBS 112042</strain>
    </source>
</reference>
<dbReference type="EMBL" id="JAFFGZ010000001">
    <property type="protein sequence ID" value="KAK4649314.1"/>
    <property type="molecule type" value="Genomic_DNA"/>
</dbReference>
<dbReference type="GeneID" id="87894542"/>
<feature type="compositionally biased region" description="Low complexity" evidence="1">
    <location>
        <begin position="173"/>
        <end position="193"/>
    </location>
</feature>
<gene>
    <name evidence="2" type="primary">LCL3_1</name>
    <name evidence="2" type="ORF">QC761_117735</name>
</gene>
<evidence type="ECO:0000256" key="1">
    <source>
        <dbReference type="SAM" id="MobiDB-lite"/>
    </source>
</evidence>
<feature type="compositionally biased region" description="Polar residues" evidence="1">
    <location>
        <begin position="155"/>
        <end position="172"/>
    </location>
</feature>
<keyword evidence="2" id="KW-0378">Hydrolase</keyword>
<evidence type="ECO:0000313" key="3">
    <source>
        <dbReference type="Proteomes" id="UP001322138"/>
    </source>
</evidence>
<dbReference type="GO" id="GO:1990599">
    <property type="term" value="F:3' overhang single-stranded DNA endodeoxyribonuclease activity"/>
    <property type="evidence" value="ECO:0007669"/>
    <property type="project" value="UniProtKB-EC"/>
</dbReference>
<feature type="region of interest" description="Disordered" evidence="1">
    <location>
        <begin position="46"/>
        <end position="72"/>
    </location>
</feature>
<keyword evidence="3" id="KW-1185">Reference proteome</keyword>
<dbReference type="EC" id="3.1.31.1" evidence="2"/>
<feature type="region of interest" description="Disordered" evidence="1">
    <location>
        <begin position="132"/>
        <end position="222"/>
    </location>
</feature>
<feature type="compositionally biased region" description="Acidic residues" evidence="1">
    <location>
        <begin position="136"/>
        <end position="150"/>
    </location>
</feature>